<keyword evidence="3" id="KW-1185">Reference proteome</keyword>
<dbReference type="InterPro" id="IPR007361">
    <property type="entry name" value="DUF427"/>
</dbReference>
<dbReference type="Proteomes" id="UP001212997">
    <property type="component" value="Unassembled WGS sequence"/>
</dbReference>
<sequence>MVAAILNGTVIAESNNTVVVENNHYFPPESVDKSIFSESSTHTTCPWKGRASYFNATVDGQTVNDIAWYYPMAKPEASTISGYIAFYKSKVKIQV</sequence>
<proteinExistence type="predicted"/>
<comment type="caution">
    <text evidence="2">The sequence shown here is derived from an EMBL/GenBank/DDBJ whole genome shotgun (WGS) entry which is preliminary data.</text>
</comment>
<evidence type="ECO:0000259" key="1">
    <source>
        <dbReference type="Pfam" id="PF04248"/>
    </source>
</evidence>
<protein>
    <recommendedName>
        <fullName evidence="1">DUF427 domain-containing protein</fullName>
    </recommendedName>
</protein>
<dbReference type="InterPro" id="IPR038694">
    <property type="entry name" value="DUF427_sf"/>
</dbReference>
<evidence type="ECO:0000313" key="2">
    <source>
        <dbReference type="EMBL" id="KAJ3490685.1"/>
    </source>
</evidence>
<dbReference type="Gene3D" id="2.170.150.40">
    <property type="entry name" value="Domain of unknown function (DUF427)"/>
    <property type="match status" value="1"/>
</dbReference>
<organism evidence="2 3">
    <name type="scientific">Meripilus lineatus</name>
    <dbReference type="NCBI Taxonomy" id="2056292"/>
    <lineage>
        <taxon>Eukaryota</taxon>
        <taxon>Fungi</taxon>
        <taxon>Dikarya</taxon>
        <taxon>Basidiomycota</taxon>
        <taxon>Agaricomycotina</taxon>
        <taxon>Agaricomycetes</taxon>
        <taxon>Polyporales</taxon>
        <taxon>Meripilaceae</taxon>
        <taxon>Meripilus</taxon>
    </lineage>
</organism>
<dbReference type="EMBL" id="JANAWD010000024">
    <property type="protein sequence ID" value="KAJ3490685.1"/>
    <property type="molecule type" value="Genomic_DNA"/>
</dbReference>
<dbReference type="AlphaFoldDB" id="A0AAD5VCE0"/>
<evidence type="ECO:0000313" key="3">
    <source>
        <dbReference type="Proteomes" id="UP001212997"/>
    </source>
</evidence>
<accession>A0AAD5VCE0</accession>
<name>A0AAD5VCE0_9APHY</name>
<feature type="domain" description="DUF427" evidence="1">
    <location>
        <begin position="3"/>
        <end position="88"/>
    </location>
</feature>
<dbReference type="PANTHER" id="PTHR34310:SF5">
    <property type="entry name" value="DUF427 DOMAIN PROTEIN (AFU_ORTHOLOGUE AFUA_3G02220)"/>
    <property type="match status" value="1"/>
</dbReference>
<dbReference type="PANTHER" id="PTHR34310">
    <property type="entry name" value="DUF427 DOMAIN PROTEIN (AFU_ORTHOLOGUE AFUA_3G02220)"/>
    <property type="match status" value="1"/>
</dbReference>
<gene>
    <name evidence="2" type="ORF">NLI96_g1279</name>
</gene>
<reference evidence="2" key="1">
    <citation type="submission" date="2022-07" db="EMBL/GenBank/DDBJ databases">
        <title>Genome Sequence of Physisporinus lineatus.</title>
        <authorList>
            <person name="Buettner E."/>
        </authorList>
    </citation>
    <scope>NUCLEOTIDE SEQUENCE</scope>
    <source>
        <strain evidence="2">VT162</strain>
    </source>
</reference>
<dbReference type="Pfam" id="PF04248">
    <property type="entry name" value="NTP_transf_9"/>
    <property type="match status" value="1"/>
</dbReference>